<reference evidence="1 2" key="1">
    <citation type="submission" date="2023-07" db="EMBL/GenBank/DDBJ databases">
        <title>Sequencing the genomes of 1000 actinobacteria strains.</title>
        <authorList>
            <person name="Klenk H.-P."/>
        </authorList>
    </citation>
    <scope>NUCLEOTIDE SEQUENCE [LARGE SCALE GENOMIC DNA]</scope>
    <source>
        <strain evidence="1 2">DSM 22966</strain>
    </source>
</reference>
<dbReference type="EMBL" id="JAVDYJ010000001">
    <property type="protein sequence ID" value="MDR7346942.1"/>
    <property type="molecule type" value="Genomic_DNA"/>
</dbReference>
<dbReference type="Proteomes" id="UP001183794">
    <property type="component" value="Unassembled WGS sequence"/>
</dbReference>
<proteinExistence type="predicted"/>
<evidence type="ECO:0000313" key="2">
    <source>
        <dbReference type="Proteomes" id="UP001183794"/>
    </source>
</evidence>
<sequence>MMYRSMLSHVYSLKTMAVTRQRHASVVVLAVTAVLDVRPYRFVDLPLKDRHSAQGAIKVVVIVASDTLAWAGIGANQILKQPPHLAINIIHKRDRETYPYHDGNRSYETPSSPKYLHYVYRLANDNAVLYHWNERCTQTGGNGPEKT</sequence>
<gene>
    <name evidence="1" type="ORF">J2S62_001199</name>
</gene>
<comment type="caution">
    <text evidence="1">The sequence shown here is derived from an EMBL/GenBank/DDBJ whole genome shotgun (WGS) entry which is preliminary data.</text>
</comment>
<accession>A0ABU2B015</accession>
<name>A0ABU2B015_9MICC</name>
<organism evidence="1 2">
    <name type="scientific">Enteractinococcus fodinae</name>
    <dbReference type="NCBI Taxonomy" id="684663"/>
    <lineage>
        <taxon>Bacteria</taxon>
        <taxon>Bacillati</taxon>
        <taxon>Actinomycetota</taxon>
        <taxon>Actinomycetes</taxon>
        <taxon>Micrococcales</taxon>
        <taxon>Micrococcaceae</taxon>
    </lineage>
</organism>
<evidence type="ECO:0000313" key="1">
    <source>
        <dbReference type="EMBL" id="MDR7346942.1"/>
    </source>
</evidence>
<protein>
    <submittedName>
        <fullName evidence="1">Uncharacterized protein</fullName>
    </submittedName>
</protein>
<keyword evidence="2" id="KW-1185">Reference proteome</keyword>